<protein>
    <submittedName>
        <fullName evidence="3">DUF4148 domain-containing protein</fullName>
    </submittedName>
</protein>
<dbReference type="AlphaFoldDB" id="A0A4R5M3R3"/>
<feature type="region of interest" description="Disordered" evidence="1">
    <location>
        <begin position="74"/>
        <end position="106"/>
    </location>
</feature>
<evidence type="ECO:0000256" key="1">
    <source>
        <dbReference type="SAM" id="MobiDB-lite"/>
    </source>
</evidence>
<dbReference type="EMBL" id="SMRP01000019">
    <property type="protein sequence ID" value="TDG19871.1"/>
    <property type="molecule type" value="Genomic_DNA"/>
</dbReference>
<sequence length="106" mass="10860">MKSLIQAVAVAAALIVPVASFAQSSGPVTRAQVRAELVQLEQAGYRPGDGDRTTYPQQIQAAEAKVAAQQGAANSGYGGVASGSSDAGQSRDVRVSSYSAPIYSHH</sequence>
<evidence type="ECO:0000313" key="3">
    <source>
        <dbReference type="EMBL" id="TDG19871.1"/>
    </source>
</evidence>
<dbReference type="OrthoDB" id="9035269at2"/>
<feature type="signal peptide" evidence="2">
    <location>
        <begin position="1"/>
        <end position="22"/>
    </location>
</feature>
<evidence type="ECO:0000256" key="2">
    <source>
        <dbReference type="SAM" id="SignalP"/>
    </source>
</evidence>
<keyword evidence="4" id="KW-1185">Reference proteome</keyword>
<dbReference type="RefSeq" id="WP_133198250.1">
    <property type="nucleotide sequence ID" value="NZ_JBHUCW010000030.1"/>
</dbReference>
<reference evidence="3 4" key="1">
    <citation type="submission" date="2019-03" db="EMBL/GenBank/DDBJ databases">
        <title>Paraburkholderia sp. 4M-K11, isolated from subtropical forest soil.</title>
        <authorList>
            <person name="Gao Z.-H."/>
            <person name="Qiu L.-H."/>
        </authorList>
    </citation>
    <scope>NUCLEOTIDE SEQUENCE [LARGE SCALE GENOMIC DNA]</scope>
    <source>
        <strain evidence="3 4">4M-K11</strain>
    </source>
</reference>
<dbReference type="InterPro" id="IPR025421">
    <property type="entry name" value="DUF4148"/>
</dbReference>
<dbReference type="Proteomes" id="UP000295722">
    <property type="component" value="Unassembled WGS sequence"/>
</dbReference>
<evidence type="ECO:0000313" key="4">
    <source>
        <dbReference type="Proteomes" id="UP000295722"/>
    </source>
</evidence>
<proteinExistence type="predicted"/>
<gene>
    <name evidence="3" type="ORF">EYW47_28850</name>
</gene>
<accession>A0A4R5M3R3</accession>
<keyword evidence="2" id="KW-0732">Signal</keyword>
<name>A0A4R5M3R3_9BURK</name>
<comment type="caution">
    <text evidence="3">The sequence shown here is derived from an EMBL/GenBank/DDBJ whole genome shotgun (WGS) entry which is preliminary data.</text>
</comment>
<organism evidence="3 4">
    <name type="scientific">Paraburkholderia silviterrae</name>
    <dbReference type="NCBI Taxonomy" id="2528715"/>
    <lineage>
        <taxon>Bacteria</taxon>
        <taxon>Pseudomonadati</taxon>
        <taxon>Pseudomonadota</taxon>
        <taxon>Betaproteobacteria</taxon>
        <taxon>Burkholderiales</taxon>
        <taxon>Burkholderiaceae</taxon>
        <taxon>Paraburkholderia</taxon>
    </lineage>
</organism>
<feature type="chain" id="PRO_5020876496" evidence="2">
    <location>
        <begin position="23"/>
        <end position="106"/>
    </location>
</feature>
<dbReference type="Pfam" id="PF13663">
    <property type="entry name" value="DUF4148"/>
    <property type="match status" value="1"/>
</dbReference>